<keyword evidence="6 12" id="KW-0812">Transmembrane</keyword>
<dbReference type="OrthoDB" id="9807950at2"/>
<accession>A0A078KLZ2</accession>
<feature type="region of interest" description="Disordered" evidence="13">
    <location>
        <begin position="1"/>
        <end position="20"/>
    </location>
</feature>
<dbReference type="KEGG" id="ccel:CCDG5_0373"/>
<sequence length="352" mass="39326">MAGQKTEKATPKRRREQRKEGNVVLSQDIVGAGTLMCIFGILKVMGAKFAGSIESGLNYFFRTMGQNLSGNHDIEQRFAIAGIIAAEVLIPIFAASVIAGVVITMAQTKLLVAPRAARISFSKINPINGFKNLFSPKSLAETLKSIIKIAVIGVLMFNEIKSYVPQMLNIYGLKVSSSLSWTSNLVLTVCFKASIAFLIIGVFDYFFQWWDFERRIMMSKEEVKEEFKNLEGNPETKARIKAEQRRMAQMRQMQAVPSADVVIRNPTHYAVALKYDREKMRAPVVVAKGQNNVALKIVEIAVASRVHVLENRPLAQALYKAVEVGDEIPEEFYKAVAEILAYIYRLKRAGRG</sequence>
<evidence type="ECO:0000313" key="15">
    <source>
        <dbReference type="Proteomes" id="UP000032431"/>
    </source>
</evidence>
<feature type="transmembrane region" description="Helical" evidence="12">
    <location>
        <begin position="21"/>
        <end position="42"/>
    </location>
</feature>
<dbReference type="PANTHER" id="PTHR30531">
    <property type="entry name" value="FLAGELLAR BIOSYNTHETIC PROTEIN FLHB"/>
    <property type="match status" value="1"/>
</dbReference>
<comment type="subcellular location">
    <subcellularLocation>
        <location evidence="1">Cell membrane</location>
        <topology evidence="1">Multi-pass membrane protein</topology>
    </subcellularLocation>
</comment>
<keyword evidence="5 12" id="KW-1003">Cell membrane</keyword>
<evidence type="ECO:0000256" key="10">
    <source>
        <dbReference type="ARBA" id="ARBA00023136"/>
    </source>
</evidence>
<dbReference type="GO" id="GO:0005886">
    <property type="term" value="C:plasma membrane"/>
    <property type="evidence" value="ECO:0007669"/>
    <property type="project" value="UniProtKB-SubCell"/>
</dbReference>
<dbReference type="GO" id="GO:0044780">
    <property type="term" value="P:bacterial-type flagellum assembly"/>
    <property type="evidence" value="ECO:0007669"/>
    <property type="project" value="InterPro"/>
</dbReference>
<keyword evidence="11 12" id="KW-1006">Bacterial flagellum protein export</keyword>
<keyword evidence="14" id="KW-0969">Cilium</keyword>
<feature type="transmembrane region" description="Helical" evidence="12">
    <location>
        <begin position="78"/>
        <end position="106"/>
    </location>
</feature>
<comment type="caution">
    <text evidence="12">Lacks conserved residue(s) required for the propagation of feature annotation.</text>
</comment>
<keyword evidence="14" id="KW-0966">Cell projection</keyword>
<proteinExistence type="inferred from homology"/>
<evidence type="ECO:0000313" key="14">
    <source>
        <dbReference type="EMBL" id="CDZ23512.1"/>
    </source>
</evidence>
<protein>
    <recommendedName>
        <fullName evidence="3 12">Flagellar biosynthetic protein FlhB</fullName>
    </recommendedName>
</protein>
<gene>
    <name evidence="12" type="primary">flhB</name>
    <name evidence="14" type="ORF">CCDG5_0373</name>
</gene>
<dbReference type="NCBIfam" id="TIGR00328">
    <property type="entry name" value="flhB"/>
    <property type="match status" value="1"/>
</dbReference>
<dbReference type="InterPro" id="IPR006136">
    <property type="entry name" value="FlhB"/>
</dbReference>
<dbReference type="Pfam" id="PF01312">
    <property type="entry name" value="Bac_export_2"/>
    <property type="match status" value="1"/>
</dbReference>
<keyword evidence="4 12" id="KW-0813">Transport</keyword>
<evidence type="ECO:0000256" key="2">
    <source>
        <dbReference type="ARBA" id="ARBA00010690"/>
    </source>
</evidence>
<evidence type="ECO:0000256" key="5">
    <source>
        <dbReference type="ARBA" id="ARBA00022475"/>
    </source>
</evidence>
<evidence type="ECO:0000256" key="12">
    <source>
        <dbReference type="RuleBase" id="RU364091"/>
    </source>
</evidence>
<keyword evidence="7 12" id="KW-1005">Bacterial flagellum biogenesis</keyword>
<evidence type="ECO:0000256" key="3">
    <source>
        <dbReference type="ARBA" id="ARBA00021622"/>
    </source>
</evidence>
<keyword evidence="10 12" id="KW-0472">Membrane</keyword>
<evidence type="ECO:0000256" key="4">
    <source>
        <dbReference type="ARBA" id="ARBA00022448"/>
    </source>
</evidence>
<evidence type="ECO:0000256" key="7">
    <source>
        <dbReference type="ARBA" id="ARBA00022795"/>
    </source>
</evidence>
<dbReference type="Gene3D" id="3.40.1690.10">
    <property type="entry name" value="secretion proteins EscU"/>
    <property type="match status" value="1"/>
</dbReference>
<dbReference type="MEROPS" id="N06.A01"/>
<evidence type="ECO:0000256" key="11">
    <source>
        <dbReference type="ARBA" id="ARBA00023225"/>
    </source>
</evidence>
<dbReference type="PRINTS" id="PR00950">
    <property type="entry name" value="TYPE3IMSPROT"/>
</dbReference>
<comment type="similarity">
    <text evidence="2 12">Belongs to the type III secretion exporter family.</text>
</comment>
<dbReference type="SUPFAM" id="SSF160544">
    <property type="entry name" value="EscU C-terminal domain-like"/>
    <property type="match status" value="1"/>
</dbReference>
<feature type="compositionally biased region" description="Basic and acidic residues" evidence="13">
    <location>
        <begin position="1"/>
        <end position="10"/>
    </location>
</feature>
<evidence type="ECO:0000256" key="13">
    <source>
        <dbReference type="SAM" id="MobiDB-lite"/>
    </source>
</evidence>
<evidence type="ECO:0000256" key="9">
    <source>
        <dbReference type="ARBA" id="ARBA00022989"/>
    </source>
</evidence>
<keyword evidence="15" id="KW-1185">Reference proteome</keyword>
<dbReference type="GO" id="GO:0009306">
    <property type="term" value="P:protein secretion"/>
    <property type="evidence" value="ECO:0007669"/>
    <property type="project" value="InterPro"/>
</dbReference>
<evidence type="ECO:0000256" key="1">
    <source>
        <dbReference type="ARBA" id="ARBA00004651"/>
    </source>
</evidence>
<dbReference type="FunFam" id="3.40.1690.10:FF:000001">
    <property type="entry name" value="Flagellar biosynthetic protein FlhB"/>
    <property type="match status" value="1"/>
</dbReference>
<dbReference type="AlphaFoldDB" id="A0A078KLZ2"/>
<dbReference type="STRING" id="29343.CCDG5_0373"/>
<dbReference type="HOGENOM" id="CLU_041013_1_2_9"/>
<dbReference type="EMBL" id="LM995447">
    <property type="protein sequence ID" value="CDZ23512.1"/>
    <property type="molecule type" value="Genomic_DNA"/>
</dbReference>
<dbReference type="Gene3D" id="6.10.250.2080">
    <property type="match status" value="1"/>
</dbReference>
<dbReference type="InterPro" id="IPR029025">
    <property type="entry name" value="T3SS_substrate_exporter_C"/>
</dbReference>
<dbReference type="InterPro" id="IPR006135">
    <property type="entry name" value="T3SS_substrate_exporter"/>
</dbReference>
<comment type="function">
    <text evidence="12">Required for formation of the rod structure in the basal body of the flagellar apparatus. Together with FliI and FliH, may constitute the export apparatus of flagellin.</text>
</comment>
<dbReference type="PANTHER" id="PTHR30531:SF12">
    <property type="entry name" value="FLAGELLAR BIOSYNTHETIC PROTEIN FLHB"/>
    <property type="match status" value="1"/>
</dbReference>
<keyword evidence="14" id="KW-0282">Flagellum</keyword>
<evidence type="ECO:0000256" key="8">
    <source>
        <dbReference type="ARBA" id="ARBA00022927"/>
    </source>
</evidence>
<name>A0A078KLZ2_9FIRM</name>
<dbReference type="Proteomes" id="UP000032431">
    <property type="component" value="Chromosome I"/>
</dbReference>
<evidence type="ECO:0000256" key="6">
    <source>
        <dbReference type="ARBA" id="ARBA00022692"/>
    </source>
</evidence>
<feature type="transmembrane region" description="Helical" evidence="12">
    <location>
        <begin position="184"/>
        <end position="207"/>
    </location>
</feature>
<dbReference type="PATRIC" id="fig|29343.3.peg.389"/>
<organism evidence="14 15">
    <name type="scientific">[Clostridium] cellulosi</name>
    <dbReference type="NCBI Taxonomy" id="29343"/>
    <lineage>
        <taxon>Bacteria</taxon>
        <taxon>Bacillati</taxon>
        <taxon>Bacillota</taxon>
        <taxon>Clostridia</taxon>
        <taxon>Eubacteriales</taxon>
        <taxon>Oscillospiraceae</taxon>
        <taxon>Oscillospiraceae incertae sedis</taxon>
    </lineage>
</organism>
<keyword evidence="9 12" id="KW-1133">Transmembrane helix</keyword>
<reference evidence="15" key="1">
    <citation type="submission" date="2014-07" db="EMBL/GenBank/DDBJ databases">
        <authorList>
            <person name="Wibberg D."/>
        </authorList>
    </citation>
    <scope>NUCLEOTIDE SEQUENCE [LARGE SCALE GENOMIC DNA]</scope>
    <source>
        <strain evidence="15">DG5</strain>
    </source>
</reference>
<keyword evidence="8 12" id="KW-0653">Protein transport</keyword>